<dbReference type="InterPro" id="IPR000719">
    <property type="entry name" value="Prot_kinase_dom"/>
</dbReference>
<dbReference type="Pfam" id="PF07714">
    <property type="entry name" value="PK_Tyr_Ser-Thr"/>
    <property type="match status" value="1"/>
</dbReference>
<dbReference type="InterPro" id="IPR003609">
    <property type="entry name" value="Pan_app"/>
</dbReference>
<keyword evidence="8" id="KW-0430">Lectin</keyword>
<sequence length="852" mass="95356">MRFFRKTSLSLPLFIFFFLYESSIAADTLRRGESLRDGLNHKPLVSPKKTFELGFFSPGSSTRRYLGIWYGNIEDKAVVWVANRATPISDQSGVLTISNDGNLVLLDGRNITVWSSNIESSTNNNNNNNNRVVSIHDTGNFVLSETDTDRVIWESFNHPTDTFLPQMRVRVNPQTGDNHAFVSWRSETDPSPGNYSLGVDPSGAPEIVLWKGNKTRKWRSGQWNSAIFTGIPNMSLLTNYLYGFKLSSPPDETGSVYFTYVPSDSSVLLRFKVLYNGTEEELRWNETLKKWTKFQSEPDSECDQYNRCGKFGICDMKGSNGICSCIHGYEQVSVGNWSRGCRRRTPLKCERNISVGEDEFLTLKSVKLPDFEIPAHDLVDPADCRERCLRNCSCNAYSVVGGIGCMIWNQDLVDLQQFEAGGSSLHIRLADSEVGEDKKTKIAVIVAVLVGVVLVGILALLLWRFKRKKDVSGAYCGKNTDTSVVVADMNKSKETTSAFSGSVDIMIEGKAVNTSELPVFCLNAIAIATNDFCKENELGRGGFGPVYKGVLEDGREIAVKRLSGKSGQGVDEFKNEIILIAKLQHRNLVRLLGCCFEGEEKMLVYEYMPNKSLDFFLFDETKQALIDWKLRFSIIEGIARGLLYLHRDSRLRIIHRDLKVSNVLLDAEMNPKISDFGMARIFGGNQNEANTVRVVGTYGYMSPEYAMEGLFSVKSDVYSFGVLLLEIVSGKRNTSLRSSEHGSLIGYAWYLYTHGRSEELVDPKIRVMCNKREALRCIHVAMLCVQDSAAERPNMAAVLLMLESDTATLAAPREPTFTSNRRNSIDVNFALDSSQQYIVSSNEITSTVVHGR</sequence>
<organism evidence="25 26">
    <name type="scientific">Arabidopsis suecica</name>
    <name type="common">Swedish thale-cress</name>
    <name type="synonym">Cardaminopsis suecica</name>
    <dbReference type="NCBI Taxonomy" id="45249"/>
    <lineage>
        <taxon>Eukaryota</taxon>
        <taxon>Viridiplantae</taxon>
        <taxon>Streptophyta</taxon>
        <taxon>Embryophyta</taxon>
        <taxon>Tracheophyta</taxon>
        <taxon>Spermatophyta</taxon>
        <taxon>Magnoliopsida</taxon>
        <taxon>eudicotyledons</taxon>
        <taxon>Gunneridae</taxon>
        <taxon>Pentapetalae</taxon>
        <taxon>rosids</taxon>
        <taxon>malvids</taxon>
        <taxon>Brassicales</taxon>
        <taxon>Brassicaceae</taxon>
        <taxon>Camelineae</taxon>
        <taxon>Arabidopsis</taxon>
    </lineage>
</organism>
<dbReference type="FunFam" id="1.10.510.10:FF:000060">
    <property type="entry name" value="G-type lectin S-receptor-like serine/threonine-protein kinase"/>
    <property type="match status" value="1"/>
</dbReference>
<evidence type="ECO:0000256" key="8">
    <source>
        <dbReference type="ARBA" id="ARBA00022734"/>
    </source>
</evidence>
<comment type="similarity">
    <text evidence="19">Belongs to the protein kinase superfamily. Ser/Thr protein kinase family.</text>
</comment>
<dbReference type="InterPro" id="IPR001480">
    <property type="entry name" value="Bulb-type_lectin_dom"/>
</dbReference>
<dbReference type="SMART" id="SM00473">
    <property type="entry name" value="PAN_AP"/>
    <property type="match status" value="1"/>
</dbReference>
<dbReference type="InterPro" id="IPR008271">
    <property type="entry name" value="Ser/Thr_kinase_AS"/>
</dbReference>
<keyword evidence="2" id="KW-1003">Cell membrane</keyword>
<evidence type="ECO:0000313" key="26">
    <source>
        <dbReference type="Proteomes" id="UP000694251"/>
    </source>
</evidence>
<dbReference type="OrthoDB" id="1910371at2759"/>
<evidence type="ECO:0000256" key="9">
    <source>
        <dbReference type="ARBA" id="ARBA00022741"/>
    </source>
</evidence>
<accession>A0A8T1YL06</accession>
<keyword evidence="26" id="KW-1185">Reference proteome</keyword>
<dbReference type="AlphaFoldDB" id="A0A8T1YL06"/>
<dbReference type="InterPro" id="IPR024171">
    <property type="entry name" value="SRK-like_kinase"/>
</dbReference>
<keyword evidence="6 20" id="KW-0812">Transmembrane</keyword>
<keyword evidence="16" id="KW-0325">Glycoprotein</keyword>
<keyword evidence="9 19" id="KW-0547">Nucleotide-binding</keyword>
<feature type="domain" description="Bulb-type lectin" evidence="23">
    <location>
        <begin position="20"/>
        <end position="156"/>
    </location>
</feature>
<dbReference type="FunFam" id="2.90.10.10:FF:000005">
    <property type="entry name" value="G-type lectin S-receptor-like serine/threonine-protein kinase"/>
    <property type="match status" value="1"/>
</dbReference>
<comment type="subcellular location">
    <subcellularLocation>
        <location evidence="1">Cell membrane</location>
        <topology evidence="1">Single-pass type I membrane protein</topology>
    </subcellularLocation>
</comment>
<keyword evidence="7 21" id="KW-0732">Signal</keyword>
<evidence type="ECO:0000256" key="4">
    <source>
        <dbReference type="ARBA" id="ARBA00022536"/>
    </source>
</evidence>
<reference evidence="25 26" key="1">
    <citation type="submission" date="2020-12" db="EMBL/GenBank/DDBJ databases">
        <title>Concerted genomic and epigenomic changes stabilize Arabidopsis allopolyploids.</title>
        <authorList>
            <person name="Chen Z."/>
        </authorList>
    </citation>
    <scope>NUCLEOTIDE SEQUENCE [LARGE SCALE GENOMIC DNA]</scope>
    <source>
        <strain evidence="25">As9502</strain>
        <tissue evidence="25">Leaf</tissue>
    </source>
</reference>
<dbReference type="GO" id="GO:0048544">
    <property type="term" value="P:recognition of pollen"/>
    <property type="evidence" value="ECO:0007669"/>
    <property type="project" value="InterPro"/>
</dbReference>
<dbReference type="PIRSF" id="PIRSF000641">
    <property type="entry name" value="SRK"/>
    <property type="match status" value="1"/>
</dbReference>
<dbReference type="SMART" id="SM00108">
    <property type="entry name" value="B_lectin"/>
    <property type="match status" value="1"/>
</dbReference>
<dbReference type="GO" id="GO:0005524">
    <property type="term" value="F:ATP binding"/>
    <property type="evidence" value="ECO:0007669"/>
    <property type="project" value="UniProtKB-KW"/>
</dbReference>
<dbReference type="PROSITE" id="PS50927">
    <property type="entry name" value="BULB_LECTIN"/>
    <property type="match status" value="1"/>
</dbReference>
<comment type="caution">
    <text evidence="25">The sequence shown here is derived from an EMBL/GenBank/DDBJ whole genome shotgun (WGS) entry which is preliminary data.</text>
</comment>
<keyword evidence="5 19" id="KW-0808">Transferase</keyword>
<dbReference type="GO" id="GO:0030246">
    <property type="term" value="F:carbohydrate binding"/>
    <property type="evidence" value="ECO:0007669"/>
    <property type="project" value="UniProtKB-KW"/>
</dbReference>
<dbReference type="Pfam" id="PF00954">
    <property type="entry name" value="S_locus_glycop"/>
    <property type="match status" value="1"/>
</dbReference>
<keyword evidence="12 20" id="KW-1133">Transmembrane helix</keyword>
<dbReference type="PANTHER" id="PTHR27002:SF1022">
    <property type="entry name" value="G-TYPE LECTIN S-RECEPTOR-LIKE SERINE_THREONINE-PROTEIN KINASE B120"/>
    <property type="match status" value="1"/>
</dbReference>
<keyword evidence="11 19" id="KW-0067">ATP-binding</keyword>
<dbReference type="CDD" id="cd14066">
    <property type="entry name" value="STKc_IRAK"/>
    <property type="match status" value="1"/>
</dbReference>
<evidence type="ECO:0000313" key="25">
    <source>
        <dbReference type="EMBL" id="KAG7546704.1"/>
    </source>
</evidence>
<evidence type="ECO:0000256" key="19">
    <source>
        <dbReference type="PIRNR" id="PIRNR000641"/>
    </source>
</evidence>
<dbReference type="Pfam" id="PF01453">
    <property type="entry name" value="B_lectin"/>
    <property type="match status" value="1"/>
</dbReference>
<name>A0A8T1YL06_ARASU</name>
<proteinExistence type="inferred from homology"/>
<keyword evidence="14" id="KW-1015">Disulfide bond</keyword>
<keyword evidence="15" id="KW-0675">Receptor</keyword>
<feature type="domain" description="Apple" evidence="24">
    <location>
        <begin position="349"/>
        <end position="430"/>
    </location>
</feature>
<evidence type="ECO:0000256" key="15">
    <source>
        <dbReference type="ARBA" id="ARBA00023170"/>
    </source>
</evidence>
<evidence type="ECO:0000256" key="6">
    <source>
        <dbReference type="ARBA" id="ARBA00022692"/>
    </source>
</evidence>
<keyword evidence="10 19" id="KW-0418">Kinase</keyword>
<evidence type="ECO:0000259" key="22">
    <source>
        <dbReference type="PROSITE" id="PS50011"/>
    </source>
</evidence>
<feature type="domain" description="Protein kinase" evidence="22">
    <location>
        <begin position="532"/>
        <end position="817"/>
    </location>
</feature>
<dbReference type="PROSITE" id="PS50948">
    <property type="entry name" value="PAN"/>
    <property type="match status" value="1"/>
</dbReference>
<dbReference type="InterPro" id="IPR000858">
    <property type="entry name" value="S_locus_glycoprot_dom"/>
</dbReference>
<dbReference type="GO" id="GO:0031625">
    <property type="term" value="F:ubiquitin protein ligase binding"/>
    <property type="evidence" value="ECO:0007669"/>
    <property type="project" value="UniProtKB-ARBA"/>
</dbReference>
<dbReference type="PROSITE" id="PS00108">
    <property type="entry name" value="PROTEIN_KINASE_ST"/>
    <property type="match status" value="1"/>
</dbReference>
<evidence type="ECO:0000256" key="5">
    <source>
        <dbReference type="ARBA" id="ARBA00022679"/>
    </source>
</evidence>
<dbReference type="PROSITE" id="PS50011">
    <property type="entry name" value="PROTEIN_KINASE_DOM"/>
    <property type="match status" value="1"/>
</dbReference>
<keyword evidence="4" id="KW-0245">EGF-like domain</keyword>
<dbReference type="Proteomes" id="UP000694251">
    <property type="component" value="Chromosome 12"/>
</dbReference>
<evidence type="ECO:0000256" key="20">
    <source>
        <dbReference type="SAM" id="Phobius"/>
    </source>
</evidence>
<feature type="chain" id="PRO_5035816140" description="Receptor-like serine/threonine-protein kinase" evidence="21">
    <location>
        <begin position="26"/>
        <end position="852"/>
    </location>
</feature>
<feature type="transmembrane region" description="Helical" evidence="20">
    <location>
        <begin position="442"/>
        <end position="463"/>
    </location>
</feature>
<gene>
    <name evidence="25" type="ORF">ISN44_As12g020330</name>
</gene>
<evidence type="ECO:0000256" key="11">
    <source>
        <dbReference type="ARBA" id="ARBA00022840"/>
    </source>
</evidence>
<comment type="catalytic activity">
    <reaction evidence="17 19">
        <text>L-threonyl-[protein] + ATP = O-phospho-L-threonyl-[protein] + ADP + H(+)</text>
        <dbReference type="Rhea" id="RHEA:46608"/>
        <dbReference type="Rhea" id="RHEA-COMP:11060"/>
        <dbReference type="Rhea" id="RHEA-COMP:11605"/>
        <dbReference type="ChEBI" id="CHEBI:15378"/>
        <dbReference type="ChEBI" id="CHEBI:30013"/>
        <dbReference type="ChEBI" id="CHEBI:30616"/>
        <dbReference type="ChEBI" id="CHEBI:61977"/>
        <dbReference type="ChEBI" id="CHEBI:456216"/>
        <dbReference type="EC" id="2.7.11.1"/>
    </reaction>
</comment>
<evidence type="ECO:0000259" key="24">
    <source>
        <dbReference type="PROSITE" id="PS50948"/>
    </source>
</evidence>
<evidence type="ECO:0000256" key="21">
    <source>
        <dbReference type="SAM" id="SignalP"/>
    </source>
</evidence>
<evidence type="ECO:0000256" key="13">
    <source>
        <dbReference type="ARBA" id="ARBA00023136"/>
    </source>
</evidence>
<dbReference type="InterPro" id="IPR001245">
    <property type="entry name" value="Ser-Thr/Tyr_kinase_cat_dom"/>
</dbReference>
<keyword evidence="3 19" id="KW-0723">Serine/threonine-protein kinase</keyword>
<evidence type="ECO:0000256" key="14">
    <source>
        <dbReference type="ARBA" id="ARBA00023157"/>
    </source>
</evidence>
<evidence type="ECO:0000256" key="1">
    <source>
        <dbReference type="ARBA" id="ARBA00004251"/>
    </source>
</evidence>
<evidence type="ECO:0000256" key="12">
    <source>
        <dbReference type="ARBA" id="ARBA00022989"/>
    </source>
</evidence>
<evidence type="ECO:0000256" key="7">
    <source>
        <dbReference type="ARBA" id="ARBA00022729"/>
    </source>
</evidence>
<dbReference type="GO" id="GO:0004674">
    <property type="term" value="F:protein serine/threonine kinase activity"/>
    <property type="evidence" value="ECO:0007669"/>
    <property type="project" value="UniProtKB-KW"/>
</dbReference>
<dbReference type="GO" id="GO:0005886">
    <property type="term" value="C:plasma membrane"/>
    <property type="evidence" value="ECO:0007669"/>
    <property type="project" value="UniProtKB-SubCell"/>
</dbReference>
<evidence type="ECO:0000256" key="17">
    <source>
        <dbReference type="ARBA" id="ARBA00047899"/>
    </source>
</evidence>
<comment type="catalytic activity">
    <reaction evidence="18 19">
        <text>L-seryl-[protein] + ATP = O-phospho-L-seryl-[protein] + ADP + H(+)</text>
        <dbReference type="Rhea" id="RHEA:17989"/>
        <dbReference type="Rhea" id="RHEA-COMP:9863"/>
        <dbReference type="Rhea" id="RHEA-COMP:11604"/>
        <dbReference type="ChEBI" id="CHEBI:15378"/>
        <dbReference type="ChEBI" id="CHEBI:29999"/>
        <dbReference type="ChEBI" id="CHEBI:30616"/>
        <dbReference type="ChEBI" id="CHEBI:83421"/>
        <dbReference type="ChEBI" id="CHEBI:456216"/>
        <dbReference type="EC" id="2.7.11.1"/>
    </reaction>
</comment>
<dbReference type="CDD" id="cd01098">
    <property type="entry name" value="PAN_AP_plant"/>
    <property type="match status" value="1"/>
</dbReference>
<evidence type="ECO:0000256" key="10">
    <source>
        <dbReference type="ARBA" id="ARBA00022777"/>
    </source>
</evidence>
<dbReference type="FunFam" id="3.30.200.20:FF:000330">
    <property type="entry name" value="G-type lectin S-receptor-like serine/threonine-protein kinase At4g03230"/>
    <property type="match status" value="1"/>
</dbReference>
<dbReference type="EMBL" id="JAEFBJ010000012">
    <property type="protein sequence ID" value="KAG7546704.1"/>
    <property type="molecule type" value="Genomic_DNA"/>
</dbReference>
<protein>
    <recommendedName>
        <fullName evidence="19">Receptor-like serine/threonine-protein kinase</fullName>
        <ecNumber evidence="19">2.7.11.1</ecNumber>
    </recommendedName>
</protein>
<dbReference type="Pfam" id="PF08276">
    <property type="entry name" value="PAN_2"/>
    <property type="match status" value="1"/>
</dbReference>
<dbReference type="EC" id="2.7.11.1" evidence="19"/>
<evidence type="ECO:0000256" key="2">
    <source>
        <dbReference type="ARBA" id="ARBA00022475"/>
    </source>
</evidence>
<feature type="signal peptide" evidence="21">
    <location>
        <begin position="1"/>
        <end position="25"/>
    </location>
</feature>
<dbReference type="PANTHER" id="PTHR27002">
    <property type="entry name" value="RECEPTOR-LIKE SERINE/THREONINE-PROTEIN KINASE SD1-8"/>
    <property type="match status" value="1"/>
</dbReference>
<evidence type="ECO:0000259" key="23">
    <source>
        <dbReference type="PROSITE" id="PS50927"/>
    </source>
</evidence>
<keyword evidence="13 20" id="KW-0472">Membrane</keyword>
<dbReference type="CDD" id="cd00028">
    <property type="entry name" value="B_lectin"/>
    <property type="match status" value="1"/>
</dbReference>
<dbReference type="SMART" id="SM00220">
    <property type="entry name" value="S_TKc"/>
    <property type="match status" value="1"/>
</dbReference>
<evidence type="ECO:0000256" key="16">
    <source>
        <dbReference type="ARBA" id="ARBA00023180"/>
    </source>
</evidence>
<evidence type="ECO:0000256" key="3">
    <source>
        <dbReference type="ARBA" id="ARBA00022527"/>
    </source>
</evidence>
<evidence type="ECO:0000256" key="18">
    <source>
        <dbReference type="ARBA" id="ARBA00048679"/>
    </source>
</evidence>